<accession>A0A6L9E7A6</accession>
<dbReference type="InterPro" id="IPR011659">
    <property type="entry name" value="WD40"/>
</dbReference>
<feature type="signal peptide" evidence="1">
    <location>
        <begin position="1"/>
        <end position="25"/>
    </location>
</feature>
<organism evidence="2 3">
    <name type="scientific">Poritiphilus flavus</name>
    <dbReference type="NCBI Taxonomy" id="2697053"/>
    <lineage>
        <taxon>Bacteria</taxon>
        <taxon>Pseudomonadati</taxon>
        <taxon>Bacteroidota</taxon>
        <taxon>Flavobacteriia</taxon>
        <taxon>Flavobacteriales</taxon>
        <taxon>Flavobacteriaceae</taxon>
        <taxon>Poritiphilus</taxon>
    </lineage>
</organism>
<evidence type="ECO:0000313" key="3">
    <source>
        <dbReference type="Proteomes" id="UP000475249"/>
    </source>
</evidence>
<evidence type="ECO:0000256" key="1">
    <source>
        <dbReference type="SAM" id="SignalP"/>
    </source>
</evidence>
<protein>
    <submittedName>
        <fullName evidence="2">Cell envelope biogenesis protein OmpA</fullName>
    </submittedName>
</protein>
<feature type="chain" id="PRO_5026838915" evidence="1">
    <location>
        <begin position="26"/>
        <end position="429"/>
    </location>
</feature>
<evidence type="ECO:0000313" key="2">
    <source>
        <dbReference type="EMBL" id="NAS10570.1"/>
    </source>
</evidence>
<reference evidence="2 3" key="1">
    <citation type="submission" date="2020-01" db="EMBL/GenBank/DDBJ databases">
        <title>Bacteria diversity of Porities sp.</title>
        <authorList>
            <person name="Wang G."/>
        </authorList>
    </citation>
    <scope>NUCLEOTIDE SEQUENCE [LARGE SCALE GENOMIC DNA]</scope>
    <source>
        <strain evidence="2 3">R33</strain>
    </source>
</reference>
<name>A0A6L9E7A6_9FLAO</name>
<dbReference type="SUPFAM" id="SSF82171">
    <property type="entry name" value="DPP6 N-terminal domain-like"/>
    <property type="match status" value="1"/>
</dbReference>
<dbReference type="EMBL" id="WXYO01000001">
    <property type="protein sequence ID" value="NAS10570.1"/>
    <property type="molecule type" value="Genomic_DNA"/>
</dbReference>
<dbReference type="RefSeq" id="WP_161433371.1">
    <property type="nucleotide sequence ID" value="NZ_WXYO01000001.1"/>
</dbReference>
<keyword evidence="1" id="KW-0732">Signal</keyword>
<gene>
    <name evidence="2" type="ORF">GTQ38_01060</name>
</gene>
<dbReference type="AlphaFoldDB" id="A0A6L9E7A6"/>
<dbReference type="Pfam" id="PF07676">
    <property type="entry name" value="PD40"/>
    <property type="match status" value="1"/>
</dbReference>
<sequence length="429" mass="48078">MNQINSYKTAFGLLLTIFFCCTLSAQQTTTSTSQYSEVREANKRIDDYLKLLKMGYSEREIFEDLGNVNFLTQNYETAAFWYQKLMDISEDDMVSASYHERYQYALKKAGTPGDADVADDKDWVSVIKADYQMKKDRATAHSYASNRSNFRELDFHTPDRSRALDELVKQELSDQNNLEYNEARRAVYQNSYNPPIAMTADGSIAYFSKPVTMKPLTGLFSKKQVVHKIYKAERIDGQWKNVSEVPVAPKYASAVHPSISEDGSRLFFASNMPGTFGKYDIYVSEVKQDGSYGVAKNLGTKVNTKQNDLFPSIVGGSSLFFASDGHQGYGGLDLYAAQVSSRKVSKSMNLGNAINSGSDDFAIVLDPGQGMGYVVSNRGRTDAETVRQLVFSYDMPAKNTLPEKRDYNLFKALNSDSQTDLTSSVFEDQ</sequence>
<proteinExistence type="predicted"/>
<comment type="caution">
    <text evidence="2">The sequence shown here is derived from an EMBL/GenBank/DDBJ whole genome shotgun (WGS) entry which is preliminary data.</text>
</comment>
<dbReference type="Proteomes" id="UP000475249">
    <property type="component" value="Unassembled WGS sequence"/>
</dbReference>
<keyword evidence="3" id="KW-1185">Reference proteome</keyword>